<dbReference type="RefSeq" id="WP_244527440.1">
    <property type="nucleotide sequence ID" value="NZ_FOCQ01000003.1"/>
</dbReference>
<evidence type="ECO:0000313" key="3">
    <source>
        <dbReference type="Proteomes" id="UP000199695"/>
    </source>
</evidence>
<organism evidence="2 3">
    <name type="scientific">Lihuaxuella thermophila</name>
    <dbReference type="NCBI Taxonomy" id="1173111"/>
    <lineage>
        <taxon>Bacteria</taxon>
        <taxon>Bacillati</taxon>
        <taxon>Bacillota</taxon>
        <taxon>Bacilli</taxon>
        <taxon>Bacillales</taxon>
        <taxon>Thermoactinomycetaceae</taxon>
        <taxon>Lihuaxuella</taxon>
    </lineage>
</organism>
<name>A0A1H8CJ57_9BACL</name>
<sequence length="64" mass="7638">MQLELTNLIYQFVVLSLVILFFISFVRFIYTLLTTQKKSVEHGANIEKKLDRIIELLEKNRTHQ</sequence>
<accession>A0A1H8CJ57</accession>
<protein>
    <recommendedName>
        <fullName evidence="4">DUF4083 domain-containing protein</fullName>
    </recommendedName>
</protein>
<feature type="transmembrane region" description="Helical" evidence="1">
    <location>
        <begin position="12"/>
        <end position="33"/>
    </location>
</feature>
<keyword evidence="1" id="KW-0812">Transmembrane</keyword>
<keyword evidence="3" id="KW-1185">Reference proteome</keyword>
<dbReference type="EMBL" id="FOCQ01000003">
    <property type="protein sequence ID" value="SEM94454.1"/>
    <property type="molecule type" value="Genomic_DNA"/>
</dbReference>
<dbReference type="AlphaFoldDB" id="A0A1H8CJ57"/>
<dbReference type="Pfam" id="PF13314">
    <property type="entry name" value="DUF4083"/>
    <property type="match status" value="1"/>
</dbReference>
<evidence type="ECO:0008006" key="4">
    <source>
        <dbReference type="Google" id="ProtNLM"/>
    </source>
</evidence>
<dbReference type="STRING" id="1173111.SAMN05444955_103306"/>
<keyword evidence="1" id="KW-0472">Membrane</keyword>
<gene>
    <name evidence="2" type="ORF">SAMN05444955_103306</name>
</gene>
<dbReference type="InterPro" id="IPR025143">
    <property type="entry name" value="DUF4083"/>
</dbReference>
<keyword evidence="1" id="KW-1133">Transmembrane helix</keyword>
<evidence type="ECO:0000256" key="1">
    <source>
        <dbReference type="SAM" id="Phobius"/>
    </source>
</evidence>
<proteinExistence type="predicted"/>
<evidence type="ECO:0000313" key="2">
    <source>
        <dbReference type="EMBL" id="SEM94454.1"/>
    </source>
</evidence>
<reference evidence="2 3" key="1">
    <citation type="submission" date="2016-10" db="EMBL/GenBank/DDBJ databases">
        <authorList>
            <person name="de Groot N.N."/>
        </authorList>
    </citation>
    <scope>NUCLEOTIDE SEQUENCE [LARGE SCALE GENOMIC DNA]</scope>
    <source>
        <strain evidence="2 3">DSM 46701</strain>
    </source>
</reference>
<dbReference type="Proteomes" id="UP000199695">
    <property type="component" value="Unassembled WGS sequence"/>
</dbReference>